<feature type="domain" description="EamA" evidence="7">
    <location>
        <begin position="24"/>
        <end position="148"/>
    </location>
</feature>
<feature type="transmembrane region" description="Helical" evidence="6">
    <location>
        <begin position="253"/>
        <end position="270"/>
    </location>
</feature>
<evidence type="ECO:0000313" key="8">
    <source>
        <dbReference type="EMBL" id="MBZ4186990.1"/>
    </source>
</evidence>
<comment type="subcellular location">
    <subcellularLocation>
        <location evidence="1">Membrane</location>
        <topology evidence="1">Multi-pass membrane protein</topology>
    </subcellularLocation>
</comment>
<feature type="transmembrane region" description="Helical" evidence="6">
    <location>
        <begin position="134"/>
        <end position="154"/>
    </location>
</feature>
<dbReference type="InterPro" id="IPR037185">
    <property type="entry name" value="EmrE-like"/>
</dbReference>
<evidence type="ECO:0000313" key="9">
    <source>
        <dbReference type="Proteomes" id="UP001430290"/>
    </source>
</evidence>
<reference evidence="8" key="1">
    <citation type="submission" date="2021-09" db="EMBL/GenBank/DDBJ databases">
        <authorList>
            <person name="Wu T."/>
            <person name="Guo S.Z."/>
        </authorList>
    </citation>
    <scope>NUCLEOTIDE SEQUENCE</scope>
    <source>
        <strain evidence="8">RSS-23</strain>
    </source>
</reference>
<keyword evidence="5 6" id="KW-0472">Membrane</keyword>
<feature type="transmembrane region" description="Helical" evidence="6">
    <location>
        <begin position="101"/>
        <end position="122"/>
    </location>
</feature>
<comment type="similarity">
    <text evidence="2">Belongs to the EamA transporter family.</text>
</comment>
<evidence type="ECO:0000256" key="2">
    <source>
        <dbReference type="ARBA" id="ARBA00007362"/>
    </source>
</evidence>
<feature type="transmembrane region" description="Helical" evidence="6">
    <location>
        <begin position="189"/>
        <end position="207"/>
    </location>
</feature>
<keyword evidence="4 6" id="KW-1133">Transmembrane helix</keyword>
<organism evidence="8 9">
    <name type="scientific">Thermomonas beijingensis</name>
    <dbReference type="NCBI Taxonomy" id="2872701"/>
    <lineage>
        <taxon>Bacteria</taxon>
        <taxon>Pseudomonadati</taxon>
        <taxon>Pseudomonadota</taxon>
        <taxon>Gammaproteobacteria</taxon>
        <taxon>Lysobacterales</taxon>
        <taxon>Lysobacteraceae</taxon>
        <taxon>Thermomonas</taxon>
    </lineage>
</organism>
<feature type="transmembrane region" description="Helical" evidence="6">
    <location>
        <begin position="20"/>
        <end position="39"/>
    </location>
</feature>
<feature type="transmembrane region" description="Helical" evidence="6">
    <location>
        <begin position="76"/>
        <end position="95"/>
    </location>
</feature>
<name>A0ABS7TGX4_9GAMM</name>
<dbReference type="Pfam" id="PF00892">
    <property type="entry name" value="EamA"/>
    <property type="match status" value="2"/>
</dbReference>
<feature type="transmembrane region" description="Helical" evidence="6">
    <location>
        <begin position="45"/>
        <end position="64"/>
    </location>
</feature>
<dbReference type="PANTHER" id="PTHR32322">
    <property type="entry name" value="INNER MEMBRANE TRANSPORTER"/>
    <property type="match status" value="1"/>
</dbReference>
<evidence type="ECO:0000256" key="6">
    <source>
        <dbReference type="SAM" id="Phobius"/>
    </source>
</evidence>
<dbReference type="InterPro" id="IPR050638">
    <property type="entry name" value="AA-Vitamin_Transporters"/>
</dbReference>
<dbReference type="NCBIfam" id="NF008432">
    <property type="entry name" value="PRK11272.1"/>
    <property type="match status" value="1"/>
</dbReference>
<protein>
    <submittedName>
        <fullName evidence="8">Drug/metabolite exporter YedA</fullName>
    </submittedName>
</protein>
<evidence type="ECO:0000256" key="1">
    <source>
        <dbReference type="ARBA" id="ARBA00004141"/>
    </source>
</evidence>
<comment type="caution">
    <text evidence="8">The sequence shown here is derived from an EMBL/GenBank/DDBJ whole genome shotgun (WGS) entry which is preliminary data.</text>
</comment>
<feature type="domain" description="EamA" evidence="7">
    <location>
        <begin position="158"/>
        <end position="292"/>
    </location>
</feature>
<evidence type="ECO:0000259" key="7">
    <source>
        <dbReference type="Pfam" id="PF00892"/>
    </source>
</evidence>
<gene>
    <name evidence="8" type="primary">yedA</name>
    <name evidence="8" type="ORF">K7B09_11725</name>
</gene>
<dbReference type="Gene3D" id="1.10.3730.20">
    <property type="match status" value="1"/>
</dbReference>
<evidence type="ECO:0000256" key="4">
    <source>
        <dbReference type="ARBA" id="ARBA00022989"/>
    </source>
</evidence>
<keyword evidence="3 6" id="KW-0812">Transmembrane</keyword>
<dbReference type="Proteomes" id="UP001430290">
    <property type="component" value="Unassembled WGS sequence"/>
</dbReference>
<keyword evidence="9" id="KW-1185">Reference proteome</keyword>
<dbReference type="RefSeq" id="WP_223629663.1">
    <property type="nucleotide sequence ID" value="NZ_JAIQDJ010000009.1"/>
</dbReference>
<dbReference type="PANTHER" id="PTHR32322:SF2">
    <property type="entry name" value="EAMA DOMAIN-CONTAINING PROTEIN"/>
    <property type="match status" value="1"/>
</dbReference>
<feature type="transmembrane region" description="Helical" evidence="6">
    <location>
        <begin position="276"/>
        <end position="294"/>
    </location>
</feature>
<dbReference type="InterPro" id="IPR000620">
    <property type="entry name" value="EamA_dom"/>
</dbReference>
<feature type="transmembrane region" description="Helical" evidence="6">
    <location>
        <begin position="219"/>
        <end position="241"/>
    </location>
</feature>
<dbReference type="SUPFAM" id="SSF103481">
    <property type="entry name" value="Multidrug resistance efflux transporter EmrE"/>
    <property type="match status" value="2"/>
</dbReference>
<accession>A0ABS7TGX4</accession>
<sequence>MSASHSTASSAATSTQIATALTALYIIWGSTYLAIRFALQGGFPPFLLGGVRFIVGGSLMYAFLRWRGVPAPSRVQWRNVAMMGVLLLLMGNGLVNVGEQTVSSGMTAVIVSSSALWMGVFAALRGHRPSRLEWLGLSIGFLGVLWLSAGGSLAGTPMGLAALLLASVAWSYGSIWSKGRDLPSPFMTSAGQMLCGGVAMCVVGTLVGERFHQLPSAHAIGAFWYLVVMGSLFGFSAYIWLLHHVRPALATSYAYVNPAIAVLLGAALAHEQFGGRELAAMGVILLGVVVITLAKTRAPKAA</sequence>
<evidence type="ECO:0000256" key="3">
    <source>
        <dbReference type="ARBA" id="ARBA00022692"/>
    </source>
</evidence>
<evidence type="ECO:0000256" key="5">
    <source>
        <dbReference type="ARBA" id="ARBA00023136"/>
    </source>
</evidence>
<proteinExistence type="inferred from homology"/>
<dbReference type="EMBL" id="JAIQDJ010000009">
    <property type="protein sequence ID" value="MBZ4186990.1"/>
    <property type="molecule type" value="Genomic_DNA"/>
</dbReference>